<feature type="compositionally biased region" description="Basic and acidic residues" evidence="5">
    <location>
        <begin position="15"/>
        <end position="26"/>
    </location>
</feature>
<comment type="caution">
    <text evidence="6">The sequence shown here is derived from an EMBL/GenBank/DDBJ whole genome shotgun (WGS) entry which is preliminary data.</text>
</comment>
<dbReference type="AlphaFoldDB" id="A0AAE1GB42"/>
<gene>
    <name evidence="6" type="ORF">Pcinc_006210</name>
</gene>
<dbReference type="GO" id="GO:0006979">
    <property type="term" value="P:response to oxidative stress"/>
    <property type="evidence" value="ECO:0007669"/>
    <property type="project" value="InterPro"/>
</dbReference>
<name>A0AAE1GB42_PETCI</name>
<sequence>MEQWKERGGGGGSSGEKEGWEHRGLRPGEVTSVPLFTVSKTTRETADTSYKSRVIDVRSGARGCLRWWEGPSQSHWSAIARLKLGSPRPVSFHSADCDTDHSLVSTKVRIQPKCIHRSKQKGRPRINTARTVMPDLCERFACSIEEALMDCPTSSAEERWHYIRDAKHTSAMDTFGKRERQNPDWFEAGIAELEPALSAKRAALLDYKREPSEKTLAAFRNARNDAQRIVMLKTNLAGTVGLSEIHSVMPEVKELATCQGASMLEAAKRVFPQARGMLRAPSMMRLPTEVCRNFLPETCSLGVRQACTFASSKYRSLDGSCNNLNHAKRGAAMTNYKRLLPPAYDDDLDSMRGGDGRLPQPRRLSAALQALGPDRNRNQKPLSHLFMQWGQFVAHDLAFTALSQPKDCCKGHRLKPRTPTEGCQAMNVTDDPVFSAARRTCFFFVRSLVGGKECELGPRQQVNQMSHYLDASGVYGAGDRESRNLRTMSSGKLKVSMPQPGVLPLLPDNGNSFLAVLPACVFWKQEGTAR</sequence>
<dbReference type="PANTHER" id="PTHR11475:SF4">
    <property type="entry name" value="CHORION PEROXIDASE"/>
    <property type="match status" value="1"/>
</dbReference>
<keyword evidence="2" id="KW-0964">Secreted</keyword>
<dbReference type="Proteomes" id="UP001286313">
    <property type="component" value="Unassembled WGS sequence"/>
</dbReference>
<organism evidence="6 7">
    <name type="scientific">Petrolisthes cinctipes</name>
    <name type="common">Flat porcelain crab</name>
    <dbReference type="NCBI Taxonomy" id="88211"/>
    <lineage>
        <taxon>Eukaryota</taxon>
        <taxon>Metazoa</taxon>
        <taxon>Ecdysozoa</taxon>
        <taxon>Arthropoda</taxon>
        <taxon>Crustacea</taxon>
        <taxon>Multicrustacea</taxon>
        <taxon>Malacostraca</taxon>
        <taxon>Eumalacostraca</taxon>
        <taxon>Eucarida</taxon>
        <taxon>Decapoda</taxon>
        <taxon>Pleocyemata</taxon>
        <taxon>Anomura</taxon>
        <taxon>Galatheoidea</taxon>
        <taxon>Porcellanidae</taxon>
        <taxon>Petrolisthes</taxon>
    </lineage>
</organism>
<comment type="subcellular location">
    <subcellularLocation>
        <location evidence="1">Secreted</location>
    </subcellularLocation>
</comment>
<dbReference type="Pfam" id="PF03098">
    <property type="entry name" value="An_peroxidase"/>
    <property type="match status" value="1"/>
</dbReference>
<evidence type="ECO:0008006" key="8">
    <source>
        <dbReference type="Google" id="ProtNLM"/>
    </source>
</evidence>
<evidence type="ECO:0000313" key="7">
    <source>
        <dbReference type="Proteomes" id="UP001286313"/>
    </source>
</evidence>
<keyword evidence="7" id="KW-1185">Reference proteome</keyword>
<feature type="region of interest" description="Disordered" evidence="5">
    <location>
        <begin position="1"/>
        <end position="26"/>
    </location>
</feature>
<evidence type="ECO:0000256" key="2">
    <source>
        <dbReference type="ARBA" id="ARBA00022525"/>
    </source>
</evidence>
<dbReference type="InterPro" id="IPR019791">
    <property type="entry name" value="Haem_peroxidase_animal"/>
</dbReference>
<evidence type="ECO:0000256" key="1">
    <source>
        <dbReference type="ARBA" id="ARBA00004613"/>
    </source>
</evidence>
<dbReference type="PRINTS" id="PR00457">
    <property type="entry name" value="ANPEROXIDASE"/>
</dbReference>
<evidence type="ECO:0000256" key="3">
    <source>
        <dbReference type="ARBA" id="ARBA00022559"/>
    </source>
</evidence>
<evidence type="ECO:0000313" key="6">
    <source>
        <dbReference type="EMBL" id="KAK3889814.1"/>
    </source>
</evidence>
<keyword evidence="3" id="KW-0560">Oxidoreductase</keyword>
<dbReference type="SUPFAM" id="SSF48113">
    <property type="entry name" value="Heme-dependent peroxidases"/>
    <property type="match status" value="1"/>
</dbReference>
<evidence type="ECO:0000256" key="4">
    <source>
        <dbReference type="ARBA" id="ARBA00023180"/>
    </source>
</evidence>
<dbReference type="GO" id="GO:0005576">
    <property type="term" value="C:extracellular region"/>
    <property type="evidence" value="ECO:0007669"/>
    <property type="project" value="UniProtKB-SubCell"/>
</dbReference>
<protein>
    <recommendedName>
        <fullName evidence="8">Peroxidase</fullName>
    </recommendedName>
</protein>
<dbReference type="GO" id="GO:0004601">
    <property type="term" value="F:peroxidase activity"/>
    <property type="evidence" value="ECO:0007669"/>
    <property type="project" value="UniProtKB-KW"/>
</dbReference>
<dbReference type="GO" id="GO:0020037">
    <property type="term" value="F:heme binding"/>
    <property type="evidence" value="ECO:0007669"/>
    <property type="project" value="InterPro"/>
</dbReference>
<proteinExistence type="predicted"/>
<dbReference type="PROSITE" id="PS50292">
    <property type="entry name" value="PEROXIDASE_3"/>
    <property type="match status" value="1"/>
</dbReference>
<dbReference type="InterPro" id="IPR037120">
    <property type="entry name" value="Haem_peroxidase_sf_animal"/>
</dbReference>
<keyword evidence="3" id="KW-0575">Peroxidase</keyword>
<reference evidence="6" key="1">
    <citation type="submission" date="2023-10" db="EMBL/GenBank/DDBJ databases">
        <title>Genome assemblies of two species of porcelain crab, Petrolisthes cinctipes and Petrolisthes manimaculis (Anomura: Porcellanidae).</title>
        <authorList>
            <person name="Angst P."/>
        </authorList>
    </citation>
    <scope>NUCLEOTIDE SEQUENCE</scope>
    <source>
        <strain evidence="6">PB745_01</strain>
        <tissue evidence="6">Gill</tissue>
    </source>
</reference>
<dbReference type="Gene3D" id="1.10.640.10">
    <property type="entry name" value="Haem peroxidase domain superfamily, animal type"/>
    <property type="match status" value="1"/>
</dbReference>
<dbReference type="InterPro" id="IPR010255">
    <property type="entry name" value="Haem_peroxidase_sf"/>
</dbReference>
<evidence type="ECO:0000256" key="5">
    <source>
        <dbReference type="SAM" id="MobiDB-lite"/>
    </source>
</evidence>
<dbReference type="PANTHER" id="PTHR11475">
    <property type="entry name" value="OXIDASE/PEROXIDASE"/>
    <property type="match status" value="1"/>
</dbReference>
<keyword evidence="4" id="KW-0325">Glycoprotein</keyword>
<accession>A0AAE1GB42</accession>
<dbReference type="EMBL" id="JAWQEG010000462">
    <property type="protein sequence ID" value="KAK3889814.1"/>
    <property type="molecule type" value="Genomic_DNA"/>
</dbReference>